<dbReference type="PANTHER" id="PTHR21089:SF1">
    <property type="entry name" value="BIFUNCTIONAL 3-DEHYDROQUINATE DEHYDRATASE_SHIKIMATE DEHYDROGENASE, CHLOROPLASTIC"/>
    <property type="match status" value="1"/>
</dbReference>
<evidence type="ECO:0000259" key="9">
    <source>
        <dbReference type="Pfam" id="PF01488"/>
    </source>
</evidence>
<dbReference type="InterPro" id="IPR013708">
    <property type="entry name" value="Shikimate_DH-bd_N"/>
</dbReference>
<comment type="similarity">
    <text evidence="8">Belongs to the shikimate dehydrogenase family.</text>
</comment>
<gene>
    <name evidence="8" type="primary">aroE</name>
    <name evidence="12" type="ORF">JGI23_01419</name>
</gene>
<dbReference type="InterPro" id="IPR036291">
    <property type="entry name" value="NAD(P)-bd_dom_sf"/>
</dbReference>
<dbReference type="InterPro" id="IPR011342">
    <property type="entry name" value="Shikimate_DH"/>
</dbReference>
<dbReference type="SUPFAM" id="SSF51735">
    <property type="entry name" value="NAD(P)-binding Rossmann-fold domains"/>
    <property type="match status" value="1"/>
</dbReference>
<dbReference type="SUPFAM" id="SSF53223">
    <property type="entry name" value="Aminoacid dehydrogenase-like, N-terminal domain"/>
    <property type="match status" value="1"/>
</dbReference>
<evidence type="ECO:0000259" key="11">
    <source>
        <dbReference type="Pfam" id="PF18317"/>
    </source>
</evidence>
<comment type="caution">
    <text evidence="8">Lacks conserved residue(s) required for the propagation of feature annotation.</text>
</comment>
<evidence type="ECO:0000256" key="2">
    <source>
        <dbReference type="ARBA" id="ARBA00012962"/>
    </source>
</evidence>
<dbReference type="GO" id="GO:0009423">
    <property type="term" value="P:chorismate biosynthetic process"/>
    <property type="evidence" value="ECO:0007669"/>
    <property type="project" value="UniProtKB-UniRule"/>
</dbReference>
<feature type="binding site" evidence="8">
    <location>
        <position position="260"/>
    </location>
    <ligand>
        <name>shikimate</name>
        <dbReference type="ChEBI" id="CHEBI:36208"/>
    </ligand>
</feature>
<proteinExistence type="inferred from homology"/>
<dbReference type="GO" id="GO:0005829">
    <property type="term" value="C:cytosol"/>
    <property type="evidence" value="ECO:0007669"/>
    <property type="project" value="TreeGrafter"/>
</dbReference>
<feature type="active site" description="Proton acceptor" evidence="8">
    <location>
        <position position="71"/>
    </location>
</feature>
<feature type="binding site" evidence="8">
    <location>
        <begin position="20"/>
        <end position="22"/>
    </location>
    <ligand>
        <name>shikimate</name>
        <dbReference type="ChEBI" id="CHEBI:36208"/>
    </ligand>
</feature>
<dbReference type="GO" id="GO:0009073">
    <property type="term" value="P:aromatic amino acid family biosynthetic process"/>
    <property type="evidence" value="ECO:0007669"/>
    <property type="project" value="UniProtKB-KW"/>
</dbReference>
<feature type="domain" description="SDH C-terminal" evidence="11">
    <location>
        <begin position="253"/>
        <end position="280"/>
    </location>
</feature>
<dbReference type="InterPro" id="IPR022893">
    <property type="entry name" value="Shikimate_DH_fam"/>
</dbReference>
<dbReference type="EC" id="1.1.1.25" evidence="2 8"/>
<feature type="binding site" evidence="8">
    <location>
        <position position="67"/>
    </location>
    <ligand>
        <name>shikimate</name>
        <dbReference type="ChEBI" id="CHEBI:36208"/>
    </ligand>
</feature>
<evidence type="ECO:0000259" key="10">
    <source>
        <dbReference type="Pfam" id="PF08501"/>
    </source>
</evidence>
<feature type="binding site" evidence="8">
    <location>
        <position position="107"/>
    </location>
    <ligand>
        <name>shikimate</name>
        <dbReference type="ChEBI" id="CHEBI:36208"/>
    </ligand>
</feature>
<protein>
    <recommendedName>
        <fullName evidence="2 8">Shikimate dehydrogenase (NADP(+))</fullName>
        <shortName evidence="8">SDH</shortName>
        <ecNumber evidence="2 8">1.1.1.25</ecNumber>
    </recommendedName>
</protein>
<comment type="subunit">
    <text evidence="8">Homodimer.</text>
</comment>
<keyword evidence="3 8" id="KW-0028">Amino-acid biosynthesis</keyword>
<feature type="binding site" evidence="8">
    <location>
        <position position="253"/>
    </location>
    <ligand>
        <name>NADP(+)</name>
        <dbReference type="ChEBI" id="CHEBI:58349"/>
    </ligand>
</feature>
<dbReference type="Pfam" id="PF18317">
    <property type="entry name" value="SDH_C"/>
    <property type="match status" value="1"/>
</dbReference>
<dbReference type="NCBIfam" id="NF001319">
    <property type="entry name" value="PRK00258.3-3"/>
    <property type="match status" value="1"/>
</dbReference>
<evidence type="ECO:0000313" key="13">
    <source>
        <dbReference type="Proteomes" id="UP000199197"/>
    </source>
</evidence>
<evidence type="ECO:0000256" key="8">
    <source>
        <dbReference type="HAMAP-Rule" id="MF_00222"/>
    </source>
</evidence>
<dbReference type="RefSeq" id="WP_092350313.1">
    <property type="nucleotide sequence ID" value="NZ_CZVW01000015.1"/>
</dbReference>
<dbReference type="GO" id="GO:0004764">
    <property type="term" value="F:shikimate 3-dehydrogenase (NADP+) activity"/>
    <property type="evidence" value="ECO:0007669"/>
    <property type="project" value="UniProtKB-UniRule"/>
</dbReference>
<dbReference type="AlphaFoldDB" id="A0A0P1NX36"/>
<dbReference type="EMBL" id="CZVW01000015">
    <property type="protein sequence ID" value="CUT03182.1"/>
    <property type="molecule type" value="Genomic_DNA"/>
</dbReference>
<dbReference type="InterPro" id="IPR046346">
    <property type="entry name" value="Aminoacid_DH-like_N_sf"/>
</dbReference>
<evidence type="ECO:0000313" key="12">
    <source>
        <dbReference type="EMBL" id="CUT03182.1"/>
    </source>
</evidence>
<accession>A0A0P1NX36</accession>
<dbReference type="Proteomes" id="UP000199197">
    <property type="component" value="Unassembled WGS sequence"/>
</dbReference>
<feature type="binding site" evidence="8">
    <location>
        <position position="92"/>
    </location>
    <ligand>
        <name>shikimate</name>
        <dbReference type="ChEBI" id="CHEBI:36208"/>
    </ligand>
</feature>
<dbReference type="Gene3D" id="3.40.50.720">
    <property type="entry name" value="NAD(P)-binding Rossmann-like Domain"/>
    <property type="match status" value="1"/>
</dbReference>
<dbReference type="UniPathway" id="UPA00053">
    <property type="reaction ID" value="UER00087"/>
</dbReference>
<dbReference type="HAMAP" id="MF_00222">
    <property type="entry name" value="Shikimate_DH_AroE"/>
    <property type="match status" value="1"/>
</dbReference>
<dbReference type="Pfam" id="PF01488">
    <property type="entry name" value="Shikimate_DH"/>
    <property type="match status" value="1"/>
</dbReference>
<dbReference type="Gene3D" id="3.40.50.10860">
    <property type="entry name" value="Leucine Dehydrogenase, chain A, domain 1"/>
    <property type="match status" value="1"/>
</dbReference>
<comment type="catalytic activity">
    <reaction evidence="7 8">
        <text>shikimate + NADP(+) = 3-dehydroshikimate + NADPH + H(+)</text>
        <dbReference type="Rhea" id="RHEA:17737"/>
        <dbReference type="ChEBI" id="CHEBI:15378"/>
        <dbReference type="ChEBI" id="CHEBI:16630"/>
        <dbReference type="ChEBI" id="CHEBI:36208"/>
        <dbReference type="ChEBI" id="CHEBI:57783"/>
        <dbReference type="ChEBI" id="CHEBI:58349"/>
        <dbReference type="EC" id="1.1.1.25"/>
    </reaction>
</comment>
<dbReference type="PANTHER" id="PTHR21089">
    <property type="entry name" value="SHIKIMATE DEHYDROGENASE"/>
    <property type="match status" value="1"/>
</dbReference>
<dbReference type="GO" id="GO:0050661">
    <property type="term" value="F:NADP binding"/>
    <property type="evidence" value="ECO:0007669"/>
    <property type="project" value="InterPro"/>
</dbReference>
<feature type="domain" description="Shikimate dehydrogenase substrate binding N-terminal" evidence="10">
    <location>
        <begin position="12"/>
        <end position="94"/>
    </location>
</feature>
<keyword evidence="4 8" id="KW-0521">NADP</keyword>
<evidence type="ECO:0000256" key="5">
    <source>
        <dbReference type="ARBA" id="ARBA00023002"/>
    </source>
</evidence>
<evidence type="ECO:0000256" key="7">
    <source>
        <dbReference type="ARBA" id="ARBA00049442"/>
    </source>
</evidence>
<dbReference type="CDD" id="cd01065">
    <property type="entry name" value="NAD_bind_Shikimate_DH"/>
    <property type="match status" value="1"/>
</dbReference>
<dbReference type="NCBIfam" id="TIGR00507">
    <property type="entry name" value="aroE"/>
    <property type="match status" value="1"/>
</dbReference>
<feature type="domain" description="Quinate/shikimate 5-dehydrogenase/glutamyl-tRNA reductase" evidence="9">
    <location>
        <begin position="119"/>
        <end position="175"/>
    </location>
</feature>
<comment type="function">
    <text evidence="8">Involved in the biosynthesis of the chorismate, which leads to the biosynthesis of aromatic amino acids. Catalyzes the reversible NADPH linked reduction of 3-dehydroshikimate (DHSA) to yield shikimate (SA).</text>
</comment>
<organism evidence="12 13">
    <name type="scientific">Candidatus Chryseopegocella kryptomonas</name>
    <dbReference type="NCBI Taxonomy" id="1633643"/>
    <lineage>
        <taxon>Bacteria</taxon>
        <taxon>Pseudomonadati</taxon>
        <taxon>Candidatus Kryptoniota</taxon>
        <taxon>Candidatus Chryseopegocella</taxon>
    </lineage>
</organism>
<dbReference type="InterPro" id="IPR041121">
    <property type="entry name" value="SDH_C"/>
</dbReference>
<comment type="pathway">
    <text evidence="1 8">Metabolic intermediate biosynthesis; chorismate biosynthesis; chorismate from D-erythrose 4-phosphate and phosphoenolpyruvate: step 4/7.</text>
</comment>
<dbReference type="NCBIfam" id="NF001314">
    <property type="entry name" value="PRK00258.2-2"/>
    <property type="match status" value="1"/>
</dbReference>
<dbReference type="InterPro" id="IPR006151">
    <property type="entry name" value="Shikm_DH/Glu-tRNA_Rdtase"/>
</dbReference>
<dbReference type="Pfam" id="PF08501">
    <property type="entry name" value="Shikimate_dh_N"/>
    <property type="match status" value="1"/>
</dbReference>
<feature type="binding site" evidence="8">
    <location>
        <begin position="131"/>
        <end position="135"/>
    </location>
    <ligand>
        <name>NADP(+)</name>
        <dbReference type="ChEBI" id="CHEBI:58349"/>
    </ligand>
</feature>
<keyword evidence="6 8" id="KW-0057">Aromatic amino acid biosynthesis</keyword>
<evidence type="ECO:0000256" key="4">
    <source>
        <dbReference type="ARBA" id="ARBA00022857"/>
    </source>
</evidence>
<reference evidence="13" key="1">
    <citation type="submission" date="2015-11" db="EMBL/GenBank/DDBJ databases">
        <authorList>
            <person name="Varghese N."/>
        </authorList>
    </citation>
    <scope>NUCLEOTIDE SEQUENCE [LARGE SCALE GENOMIC DNA]</scope>
    <source>
        <strain evidence="13">JGI-23</strain>
    </source>
</reference>
<dbReference type="GO" id="GO:0008652">
    <property type="term" value="P:amino acid biosynthetic process"/>
    <property type="evidence" value="ECO:0007669"/>
    <property type="project" value="UniProtKB-KW"/>
</dbReference>
<dbReference type="GO" id="GO:0019632">
    <property type="term" value="P:shikimate metabolic process"/>
    <property type="evidence" value="ECO:0007669"/>
    <property type="project" value="InterPro"/>
</dbReference>
<evidence type="ECO:0000256" key="6">
    <source>
        <dbReference type="ARBA" id="ARBA00023141"/>
    </source>
</evidence>
<name>A0A0P1NX36_9BACT</name>
<evidence type="ECO:0000256" key="1">
    <source>
        <dbReference type="ARBA" id="ARBA00004871"/>
    </source>
</evidence>
<keyword evidence="5 8" id="KW-0560">Oxidoreductase</keyword>
<dbReference type="OrthoDB" id="9792692at2"/>
<keyword evidence="13" id="KW-1185">Reference proteome</keyword>
<sequence length="295" mass="33092">MEINAETKIVGLIGHPVLHSFSPFIHNLAFEILGLNYKYLTFDVLPENLKDALKGIISLGIKGVNVTIPHKETVIENLDFVSPEARIIGAVNTIVNDNGNLNGYNTDVFGFTESLKKYKDLLSNTPAFIFGAGGSARAVIYSLITNFQPERIVIANRNLTRAESLVRYFSQVLGYKDFEVKEFFPPEIAGDIKSSRLIVNTTPIGMYPNSNELPFQSDETFHEGQIVYDLVYNPPMTKFLKLAQSKGAKVISGVEMLILQASKSFELWTGKQMPVEEVKKFLLKKLKLRKKRNDT</sequence>
<evidence type="ECO:0000256" key="3">
    <source>
        <dbReference type="ARBA" id="ARBA00022605"/>
    </source>
</evidence>
<feature type="binding site" evidence="8">
    <location>
        <position position="232"/>
    </location>
    <ligand>
        <name>shikimate</name>
        <dbReference type="ChEBI" id="CHEBI:36208"/>
    </ligand>
</feature>
<feature type="binding site" evidence="8">
    <location>
        <position position="230"/>
    </location>
    <ligand>
        <name>NADP(+)</name>
        <dbReference type="ChEBI" id="CHEBI:58349"/>
    </ligand>
</feature>